<evidence type="ECO:0000256" key="8">
    <source>
        <dbReference type="ARBA" id="ARBA00051875"/>
    </source>
</evidence>
<comment type="function">
    <text evidence="10">Pyrophosphatase that catalyzes the hydrolysis of nucleoside triphosphates to their monophosphate derivatives, with a high preference for the non-canonical purine nucleotides XTP (xanthosine triphosphate), dITP (deoxyinosine triphosphate) and ITP. Seems to function as a house-cleaning enzyme that removes non-canonical purine nucleotides from the nucleotide pool, thus preventing their incorporation into DNA/RNA and avoiding chromosomal lesions.</text>
</comment>
<comment type="caution">
    <text evidence="12">The sequence shown here is derived from an EMBL/GenBank/DDBJ whole genome shotgun (WGS) entry which is preliminary data.</text>
</comment>
<dbReference type="GO" id="GO:0000166">
    <property type="term" value="F:nucleotide binding"/>
    <property type="evidence" value="ECO:0007669"/>
    <property type="project" value="UniProtKB-KW"/>
</dbReference>
<keyword evidence="7 10" id="KW-0546">Nucleotide metabolism</keyword>
<dbReference type="HAMAP" id="MF_01405">
    <property type="entry name" value="Non_canon_purine_NTPase"/>
    <property type="match status" value="1"/>
</dbReference>
<dbReference type="GO" id="GO:0035870">
    <property type="term" value="F:dITP diphosphatase activity"/>
    <property type="evidence" value="ECO:0007669"/>
    <property type="project" value="UniProtKB-UniRule"/>
</dbReference>
<evidence type="ECO:0000313" key="12">
    <source>
        <dbReference type="EMBL" id="OKL48126.1"/>
    </source>
</evidence>
<feature type="binding site" evidence="10">
    <location>
        <position position="74"/>
    </location>
    <ligand>
        <name>Mg(2+)</name>
        <dbReference type="ChEBI" id="CHEBI:18420"/>
    </ligand>
</feature>
<organism evidence="12 13">
    <name type="scientific">Boudabousia marimammalium</name>
    <dbReference type="NCBI Taxonomy" id="156892"/>
    <lineage>
        <taxon>Bacteria</taxon>
        <taxon>Bacillati</taxon>
        <taxon>Actinomycetota</taxon>
        <taxon>Actinomycetes</taxon>
        <taxon>Actinomycetales</taxon>
        <taxon>Actinomycetaceae</taxon>
        <taxon>Boudabousia</taxon>
    </lineage>
</organism>
<gene>
    <name evidence="12" type="ORF">BM477_06290</name>
</gene>
<evidence type="ECO:0000256" key="2">
    <source>
        <dbReference type="ARBA" id="ARBA00011738"/>
    </source>
</evidence>
<dbReference type="InterPro" id="IPR020922">
    <property type="entry name" value="dITP/XTP_pyrophosphatase"/>
</dbReference>
<comment type="caution">
    <text evidence="10">Lacks conserved residue(s) required for the propagation of feature annotation.</text>
</comment>
<proteinExistence type="inferred from homology"/>
<dbReference type="NCBIfam" id="TIGR00042">
    <property type="entry name" value="RdgB/HAM1 family non-canonical purine NTP pyrophosphatase"/>
    <property type="match status" value="1"/>
</dbReference>
<protein>
    <recommendedName>
        <fullName evidence="10">dITP/XTP pyrophosphatase</fullName>
        <ecNumber evidence="10">3.6.1.66</ecNumber>
    </recommendedName>
    <alternativeName>
        <fullName evidence="10">Non-canonical purine NTP pyrophosphatase</fullName>
    </alternativeName>
    <alternativeName>
        <fullName evidence="10">Non-standard purine NTP pyrophosphatase</fullName>
    </alternativeName>
    <alternativeName>
        <fullName evidence="10">Nucleoside-triphosphate diphosphatase</fullName>
    </alternativeName>
    <alternativeName>
        <fullName evidence="10">Nucleoside-triphosphate pyrophosphatase</fullName>
        <shortName evidence="10">NTPase</shortName>
    </alternativeName>
</protein>
<dbReference type="InterPro" id="IPR002637">
    <property type="entry name" value="RdgB/HAM1"/>
</dbReference>
<dbReference type="Pfam" id="PF01725">
    <property type="entry name" value="Ham1p_like"/>
    <property type="match status" value="1"/>
</dbReference>
<evidence type="ECO:0000313" key="13">
    <source>
        <dbReference type="Proteomes" id="UP000186465"/>
    </source>
</evidence>
<comment type="catalytic activity">
    <reaction evidence="10">
        <text>ITP + H2O = IMP + diphosphate + H(+)</text>
        <dbReference type="Rhea" id="RHEA:29399"/>
        <dbReference type="ChEBI" id="CHEBI:15377"/>
        <dbReference type="ChEBI" id="CHEBI:15378"/>
        <dbReference type="ChEBI" id="CHEBI:33019"/>
        <dbReference type="ChEBI" id="CHEBI:58053"/>
        <dbReference type="ChEBI" id="CHEBI:61402"/>
        <dbReference type="EC" id="3.6.1.66"/>
    </reaction>
</comment>
<evidence type="ECO:0000256" key="4">
    <source>
        <dbReference type="ARBA" id="ARBA00022741"/>
    </source>
</evidence>
<evidence type="ECO:0000256" key="6">
    <source>
        <dbReference type="ARBA" id="ARBA00022842"/>
    </source>
</evidence>
<dbReference type="Gene3D" id="3.90.950.10">
    <property type="match status" value="1"/>
</dbReference>
<dbReference type="GO" id="GO:0009146">
    <property type="term" value="P:purine nucleoside triphosphate catabolic process"/>
    <property type="evidence" value="ECO:0007669"/>
    <property type="project" value="UniProtKB-UniRule"/>
</dbReference>
<comment type="similarity">
    <text evidence="1 10 11">Belongs to the HAM1 NTPase family.</text>
</comment>
<name>A0A1Q5PM52_9ACTO</name>
<dbReference type="GO" id="GO:0005829">
    <property type="term" value="C:cytosol"/>
    <property type="evidence" value="ECO:0007669"/>
    <property type="project" value="TreeGrafter"/>
</dbReference>
<feature type="active site" description="Proton acceptor" evidence="10">
    <location>
        <position position="74"/>
    </location>
</feature>
<dbReference type="Proteomes" id="UP000186465">
    <property type="component" value="Unassembled WGS sequence"/>
</dbReference>
<evidence type="ECO:0000256" key="1">
    <source>
        <dbReference type="ARBA" id="ARBA00008023"/>
    </source>
</evidence>
<dbReference type="PANTHER" id="PTHR11067">
    <property type="entry name" value="INOSINE TRIPHOSPHATE PYROPHOSPHATASE/HAM1 PROTEIN"/>
    <property type="match status" value="1"/>
</dbReference>
<comment type="subunit">
    <text evidence="2 10">Homodimer.</text>
</comment>
<comment type="catalytic activity">
    <reaction evidence="8 10">
        <text>dITP + H2O = dIMP + diphosphate + H(+)</text>
        <dbReference type="Rhea" id="RHEA:28342"/>
        <dbReference type="ChEBI" id="CHEBI:15377"/>
        <dbReference type="ChEBI" id="CHEBI:15378"/>
        <dbReference type="ChEBI" id="CHEBI:33019"/>
        <dbReference type="ChEBI" id="CHEBI:61194"/>
        <dbReference type="ChEBI" id="CHEBI:61382"/>
        <dbReference type="EC" id="3.6.1.66"/>
    </reaction>
</comment>
<reference evidence="13" key="1">
    <citation type="submission" date="2016-11" db="EMBL/GenBank/DDBJ databases">
        <title>Actinomyces gypaetusis sp. nov. isolated from Gypaetus barbatus in Qinghai Tibet Plateau China.</title>
        <authorList>
            <person name="Meng X."/>
        </authorList>
    </citation>
    <scope>NUCLEOTIDE SEQUENCE [LARGE SCALE GENOMIC DNA]</scope>
    <source>
        <strain evidence="13">DSM 15383</strain>
    </source>
</reference>
<dbReference type="SUPFAM" id="SSF52972">
    <property type="entry name" value="ITPase-like"/>
    <property type="match status" value="1"/>
</dbReference>
<feature type="binding site" evidence="10">
    <location>
        <begin position="8"/>
        <end position="13"/>
    </location>
    <ligand>
        <name>substrate</name>
    </ligand>
</feature>
<accession>A0A1Q5PM52</accession>
<comment type="catalytic activity">
    <reaction evidence="9 10">
        <text>XTP + H2O = XMP + diphosphate + H(+)</text>
        <dbReference type="Rhea" id="RHEA:28610"/>
        <dbReference type="ChEBI" id="CHEBI:15377"/>
        <dbReference type="ChEBI" id="CHEBI:15378"/>
        <dbReference type="ChEBI" id="CHEBI:33019"/>
        <dbReference type="ChEBI" id="CHEBI:57464"/>
        <dbReference type="ChEBI" id="CHEBI:61314"/>
        <dbReference type="EC" id="3.6.1.66"/>
    </reaction>
</comment>
<dbReference type="GO" id="GO:0036222">
    <property type="term" value="F:XTP diphosphatase activity"/>
    <property type="evidence" value="ECO:0007669"/>
    <property type="project" value="UniProtKB-UniRule"/>
</dbReference>
<keyword evidence="4 10" id="KW-0547">Nucleotide-binding</keyword>
<evidence type="ECO:0000256" key="3">
    <source>
        <dbReference type="ARBA" id="ARBA00022723"/>
    </source>
</evidence>
<dbReference type="AlphaFoldDB" id="A0A1Q5PM52"/>
<dbReference type="EMBL" id="MPDM01000006">
    <property type="protein sequence ID" value="OKL48126.1"/>
    <property type="molecule type" value="Genomic_DNA"/>
</dbReference>
<dbReference type="STRING" id="156892.BM477_06290"/>
<feature type="binding site" evidence="10">
    <location>
        <begin position="185"/>
        <end position="186"/>
    </location>
    <ligand>
        <name>substrate</name>
    </ligand>
</feature>
<dbReference type="EC" id="3.6.1.66" evidence="10"/>
<sequence>MPRVILATRNQHKVNELRQILSAAIPGFQPDWLGSAQDFDTVEPVEDGVDFAENSLIKARQVVKDTGLPAIADDSGICVEIMGGAPGIFSARWSGAHGDDVGNRNLLLHQLADVPERNRGAYFMCAACLVMPDGREFVEIGKMTGHLSFAAAGDSGFGYDPIFIPTGYSVTNAELSPEEKNAISHRAKAFNALAKTLQAELL</sequence>
<dbReference type="GO" id="GO:0017111">
    <property type="term" value="F:ribonucleoside triphosphate phosphatase activity"/>
    <property type="evidence" value="ECO:0007669"/>
    <property type="project" value="InterPro"/>
</dbReference>
<dbReference type="GO" id="GO:0046872">
    <property type="term" value="F:metal ion binding"/>
    <property type="evidence" value="ECO:0007669"/>
    <property type="project" value="UniProtKB-KW"/>
</dbReference>
<feature type="binding site" evidence="10">
    <location>
        <begin position="157"/>
        <end position="160"/>
    </location>
    <ligand>
        <name>substrate</name>
    </ligand>
</feature>
<evidence type="ECO:0000256" key="10">
    <source>
        <dbReference type="HAMAP-Rule" id="MF_01405"/>
    </source>
</evidence>
<evidence type="ECO:0000256" key="11">
    <source>
        <dbReference type="RuleBase" id="RU003781"/>
    </source>
</evidence>
<dbReference type="FunFam" id="3.90.950.10:FF:000001">
    <property type="entry name" value="dITP/XTP pyrophosphatase"/>
    <property type="match status" value="1"/>
</dbReference>
<dbReference type="PANTHER" id="PTHR11067:SF9">
    <property type="entry name" value="INOSINE TRIPHOSPHATE PYROPHOSPHATASE"/>
    <property type="match status" value="1"/>
</dbReference>
<dbReference type="GO" id="GO:0036220">
    <property type="term" value="F:ITP diphosphatase activity"/>
    <property type="evidence" value="ECO:0007669"/>
    <property type="project" value="UniProtKB-UniRule"/>
</dbReference>
<dbReference type="CDD" id="cd00515">
    <property type="entry name" value="HAM1"/>
    <property type="match status" value="1"/>
</dbReference>
<evidence type="ECO:0000256" key="5">
    <source>
        <dbReference type="ARBA" id="ARBA00022801"/>
    </source>
</evidence>
<keyword evidence="3 10" id="KW-0479">Metal-binding</keyword>
<keyword evidence="6 10" id="KW-0460">Magnesium</keyword>
<feature type="binding site" evidence="10">
    <location>
        <position position="75"/>
    </location>
    <ligand>
        <name>substrate</name>
    </ligand>
</feature>
<evidence type="ECO:0000256" key="9">
    <source>
        <dbReference type="ARBA" id="ARBA00052017"/>
    </source>
</evidence>
<keyword evidence="13" id="KW-1185">Reference proteome</keyword>
<keyword evidence="5 10" id="KW-0378">Hydrolase</keyword>
<dbReference type="GO" id="GO:0009117">
    <property type="term" value="P:nucleotide metabolic process"/>
    <property type="evidence" value="ECO:0007669"/>
    <property type="project" value="UniProtKB-KW"/>
</dbReference>
<evidence type="ECO:0000256" key="7">
    <source>
        <dbReference type="ARBA" id="ARBA00023080"/>
    </source>
</evidence>
<feature type="binding site" evidence="10">
    <location>
        <position position="180"/>
    </location>
    <ligand>
        <name>substrate</name>
    </ligand>
</feature>
<dbReference type="InterPro" id="IPR029001">
    <property type="entry name" value="ITPase-like_fam"/>
</dbReference>
<comment type="cofactor">
    <cofactor evidence="10">
        <name>Mg(2+)</name>
        <dbReference type="ChEBI" id="CHEBI:18420"/>
    </cofactor>
    <text evidence="10">Binds 1 Mg(2+) ion per subunit.</text>
</comment>